<protein>
    <submittedName>
        <fullName evidence="7">Uu.00g013060.m01.CDS01</fullName>
    </submittedName>
</protein>
<evidence type="ECO:0000256" key="4">
    <source>
        <dbReference type="ARBA" id="ARBA00022729"/>
    </source>
</evidence>
<accession>A0AAI8YMY7</accession>
<evidence type="ECO:0000313" key="8">
    <source>
        <dbReference type="Proteomes" id="UP001295740"/>
    </source>
</evidence>
<keyword evidence="3" id="KW-0645">Protease</keyword>
<keyword evidence="2" id="KW-0121">Carboxypeptidase</keyword>
<keyword evidence="5" id="KW-0378">Hydrolase</keyword>
<dbReference type="Gene3D" id="3.40.50.1820">
    <property type="entry name" value="alpha/beta hydrolase"/>
    <property type="match status" value="2"/>
</dbReference>
<dbReference type="Pfam" id="PF00450">
    <property type="entry name" value="Peptidase_S10"/>
    <property type="match status" value="2"/>
</dbReference>
<keyword evidence="4" id="KW-0732">Signal</keyword>
<reference evidence="7" key="1">
    <citation type="submission" date="2023-10" db="EMBL/GenBank/DDBJ databases">
        <authorList>
            <person name="Hackl T."/>
        </authorList>
    </citation>
    <scope>NUCLEOTIDE SEQUENCE</scope>
</reference>
<dbReference type="GO" id="GO:0004185">
    <property type="term" value="F:serine-type carboxypeptidase activity"/>
    <property type="evidence" value="ECO:0007669"/>
    <property type="project" value="InterPro"/>
</dbReference>
<comment type="caution">
    <text evidence="7">The sequence shown here is derived from an EMBL/GenBank/DDBJ whole genome shotgun (WGS) entry which is preliminary data.</text>
</comment>
<evidence type="ECO:0000256" key="1">
    <source>
        <dbReference type="ARBA" id="ARBA00009431"/>
    </source>
</evidence>
<keyword evidence="8" id="KW-1185">Reference proteome</keyword>
<sequence length="132" mass="14686">MAASRSPRVFAKQTRMCSNTRAISRVEDDIELFFWFFEAREDPDKKPLVAQLNGGPGGGSIDLIGATGPCVFQYAQDEDPFFQKLYEHDEFSKFKGRDTGIFTISYGGIIVPALAKYILEQNASKNGVPINL</sequence>
<evidence type="ECO:0000256" key="3">
    <source>
        <dbReference type="ARBA" id="ARBA00022670"/>
    </source>
</evidence>
<dbReference type="PANTHER" id="PTHR11802:SF3">
    <property type="entry name" value="RETINOID-INDUCIBLE SERINE CARBOXYPEPTIDASE"/>
    <property type="match status" value="1"/>
</dbReference>
<comment type="similarity">
    <text evidence="1">Belongs to the peptidase S10 family.</text>
</comment>
<evidence type="ECO:0000313" key="7">
    <source>
        <dbReference type="EMBL" id="CAJ2513187.1"/>
    </source>
</evidence>
<dbReference type="EMBL" id="CAUWAG010000020">
    <property type="protein sequence ID" value="CAJ2513187.1"/>
    <property type="molecule type" value="Genomic_DNA"/>
</dbReference>
<organism evidence="7 8">
    <name type="scientific">Anthostomella pinea</name>
    <dbReference type="NCBI Taxonomy" id="933095"/>
    <lineage>
        <taxon>Eukaryota</taxon>
        <taxon>Fungi</taxon>
        <taxon>Dikarya</taxon>
        <taxon>Ascomycota</taxon>
        <taxon>Pezizomycotina</taxon>
        <taxon>Sordariomycetes</taxon>
        <taxon>Xylariomycetidae</taxon>
        <taxon>Xylariales</taxon>
        <taxon>Xylariaceae</taxon>
        <taxon>Anthostomella</taxon>
    </lineage>
</organism>
<dbReference type="SUPFAM" id="SSF53474">
    <property type="entry name" value="alpha/beta-Hydrolases"/>
    <property type="match status" value="1"/>
</dbReference>
<name>A0AAI8YMY7_9PEZI</name>
<evidence type="ECO:0000256" key="2">
    <source>
        <dbReference type="ARBA" id="ARBA00022645"/>
    </source>
</evidence>
<proteinExistence type="inferred from homology"/>
<dbReference type="Proteomes" id="UP001295740">
    <property type="component" value="Unassembled WGS sequence"/>
</dbReference>
<evidence type="ECO:0000256" key="5">
    <source>
        <dbReference type="ARBA" id="ARBA00022801"/>
    </source>
</evidence>
<dbReference type="InterPro" id="IPR001563">
    <property type="entry name" value="Peptidase_S10"/>
</dbReference>
<keyword evidence="6" id="KW-0325">Glycoprotein</keyword>
<dbReference type="GO" id="GO:0006508">
    <property type="term" value="P:proteolysis"/>
    <property type="evidence" value="ECO:0007669"/>
    <property type="project" value="UniProtKB-KW"/>
</dbReference>
<evidence type="ECO:0000256" key="6">
    <source>
        <dbReference type="ARBA" id="ARBA00023180"/>
    </source>
</evidence>
<dbReference type="InterPro" id="IPR029058">
    <property type="entry name" value="AB_hydrolase_fold"/>
</dbReference>
<gene>
    <name evidence="7" type="ORF">KHLLAP_LOCUS13655</name>
</gene>
<dbReference type="PANTHER" id="PTHR11802">
    <property type="entry name" value="SERINE PROTEASE FAMILY S10 SERINE CARBOXYPEPTIDASE"/>
    <property type="match status" value="1"/>
</dbReference>
<dbReference type="AlphaFoldDB" id="A0AAI8YMY7"/>